<dbReference type="AlphaFoldDB" id="A0A5R8Q7R0"/>
<evidence type="ECO:0000313" key="1">
    <source>
        <dbReference type="EMBL" id="TLG71398.1"/>
    </source>
</evidence>
<name>A0A5R8Q7R0_9FIRM</name>
<keyword evidence="2" id="KW-1185">Reference proteome</keyword>
<comment type="caution">
    <text evidence="1">The sequence shown here is derived from an EMBL/GenBank/DDBJ whole genome shotgun (WGS) entry which is preliminary data.</text>
</comment>
<gene>
    <name evidence="1" type="ORF">FEZ08_10920</name>
</gene>
<organism evidence="1 2">
    <name type="scientific">Culicoidibacter larvae</name>
    <dbReference type="NCBI Taxonomy" id="2579976"/>
    <lineage>
        <taxon>Bacteria</taxon>
        <taxon>Bacillati</taxon>
        <taxon>Bacillota</taxon>
        <taxon>Culicoidibacteria</taxon>
        <taxon>Culicoidibacterales</taxon>
        <taxon>Culicoidibacteraceae</taxon>
        <taxon>Culicoidibacter</taxon>
    </lineage>
</organism>
<dbReference type="Proteomes" id="UP000306912">
    <property type="component" value="Unassembled WGS sequence"/>
</dbReference>
<dbReference type="RefSeq" id="WP_138192310.1">
    <property type="nucleotide sequence ID" value="NZ_VBWP01000012.1"/>
</dbReference>
<accession>A0A5R8Q7R0</accession>
<dbReference type="EMBL" id="VBWP01000012">
    <property type="protein sequence ID" value="TLG71398.1"/>
    <property type="molecule type" value="Genomic_DNA"/>
</dbReference>
<reference evidence="1 2" key="1">
    <citation type="submission" date="2019-05" db="EMBL/GenBank/DDBJ databases">
        <title>Culicoidintestinum kansasii gen. nov., sp. nov. from the gastrointestinal tract of the biting midge, Culicoides sonorensis.</title>
        <authorList>
            <person name="Neupane S."/>
            <person name="Ghosh A."/>
            <person name="Gunther S."/>
            <person name="Martin K."/>
            <person name="Zurek L."/>
        </authorList>
    </citation>
    <scope>NUCLEOTIDE SEQUENCE [LARGE SCALE GENOMIC DNA]</scope>
    <source>
        <strain evidence="1 2">CS-1</strain>
    </source>
</reference>
<proteinExistence type="predicted"/>
<protein>
    <submittedName>
        <fullName evidence="1">Uncharacterized protein</fullName>
    </submittedName>
</protein>
<sequence>MSNTINVVVEIPGLPELVGAIQELVELNKPCMATVSLAADEVAETPNALEEQAAGLFKEITETVTEAVATIADAEPVEDETSEEASEVIAQDVTLADLRKLLMKKDSDAVRGLLDHFNAPKLSSLPEENFAEAYEMGQTLADK</sequence>
<dbReference type="InParanoid" id="A0A5R8Q7R0"/>
<evidence type="ECO:0000313" key="2">
    <source>
        <dbReference type="Proteomes" id="UP000306912"/>
    </source>
</evidence>